<name>A0ACD5AR11_9ACTN</name>
<geneLocation type="plasmid" evidence="1 2">
    <name>p1</name>
</geneLocation>
<proteinExistence type="predicted"/>
<accession>A0ACD5AR11</accession>
<evidence type="ECO:0000313" key="1">
    <source>
        <dbReference type="EMBL" id="WWQ69394.1"/>
    </source>
</evidence>
<organism evidence="1 2">
    <name type="scientific">Streptomyces citrinus</name>
    <dbReference type="NCBI Taxonomy" id="3118173"/>
    <lineage>
        <taxon>Bacteria</taxon>
        <taxon>Bacillati</taxon>
        <taxon>Actinomycetota</taxon>
        <taxon>Actinomycetes</taxon>
        <taxon>Kitasatosporales</taxon>
        <taxon>Streptomycetaceae</taxon>
        <taxon>Streptomyces</taxon>
    </lineage>
</organism>
<keyword evidence="1" id="KW-0614">Plasmid</keyword>
<dbReference type="EMBL" id="CP146023">
    <property type="protein sequence ID" value="WWQ69394.1"/>
    <property type="molecule type" value="Genomic_DNA"/>
</dbReference>
<sequence>MALNDNPSANLALELVRTMDRLRGRIRSETGMGASPWSRSQLAALHRVVYGSPATTSDLAAAEYMRPQSMAQTIGMLEQHGLVARRPDPGDGRRMLITATPRGRKEAERWLEAREAWLTAAIDQTLTAEERAGLTALMRIMERLADSDVPSEARRGPGRASDV</sequence>
<protein>
    <submittedName>
        <fullName evidence="1">MarR family transcriptional regulator</fullName>
    </submittedName>
</protein>
<gene>
    <name evidence="1" type="ORF">V2W30_40140</name>
</gene>
<dbReference type="Proteomes" id="UP001432251">
    <property type="component" value="Plasmid p1"/>
</dbReference>
<evidence type="ECO:0000313" key="2">
    <source>
        <dbReference type="Proteomes" id="UP001432251"/>
    </source>
</evidence>
<reference evidence="1" key="1">
    <citation type="journal article" date="2025" name="Int. J. Syst. Evol. Microbiol.">
        <title>Streptomyces citrinus sp. nov., with yellow diffusible pigment.</title>
        <authorList>
            <person name="He Y."/>
            <person name="Yang E."/>
            <person name="Xu J."/>
            <person name="Sun Y."/>
            <person name="Sun L."/>
        </authorList>
    </citation>
    <scope>NUCLEOTIDE SEQUENCE</scope>
    <source>
        <strain evidence="1">Q6</strain>
    </source>
</reference>
<keyword evidence="2" id="KW-1185">Reference proteome</keyword>